<protein>
    <recommendedName>
        <fullName evidence="5">NADPH-dependent 7-cyano-7-deazaguanine reductase</fullName>
        <ecNumber evidence="5">1.7.1.13</ecNumber>
    </recommendedName>
    <alternativeName>
        <fullName evidence="5">7-cyano-7-carbaguanine reductase</fullName>
    </alternativeName>
    <alternativeName>
        <fullName evidence="5">NADPH-dependent nitrile oxidoreductase</fullName>
    </alternativeName>
    <alternativeName>
        <fullName evidence="5">PreQ(0) reductase</fullName>
    </alternativeName>
</protein>
<dbReference type="GO" id="GO:0008616">
    <property type="term" value="P:tRNA queuosine(34) biosynthetic process"/>
    <property type="evidence" value="ECO:0007669"/>
    <property type="project" value="UniProtKB-UniRule"/>
</dbReference>
<dbReference type="Gene3D" id="3.30.1130.10">
    <property type="match status" value="2"/>
</dbReference>
<evidence type="ECO:0000256" key="5">
    <source>
        <dbReference type="HAMAP-Rule" id="MF_00817"/>
    </source>
</evidence>
<keyword evidence="8" id="KW-0378">Hydrolase</keyword>
<dbReference type="PIRSF" id="PIRSF004750">
    <property type="entry name" value="Nitrile_oxidored_YqcD_prd"/>
    <property type="match status" value="1"/>
</dbReference>
<dbReference type="Proteomes" id="UP000196027">
    <property type="component" value="Chromosome"/>
</dbReference>
<comment type="subunit">
    <text evidence="5">Homodimer.</text>
</comment>
<evidence type="ECO:0000313" key="9">
    <source>
        <dbReference type="Proteomes" id="UP000196027"/>
    </source>
</evidence>
<proteinExistence type="inferred from homology"/>
<dbReference type="Pfam" id="PF14819">
    <property type="entry name" value="QueF_N"/>
    <property type="match status" value="1"/>
</dbReference>
<evidence type="ECO:0000256" key="4">
    <source>
        <dbReference type="ARBA" id="ARBA00023002"/>
    </source>
</evidence>
<feature type="binding site" evidence="5">
    <location>
        <begin position="83"/>
        <end position="84"/>
    </location>
    <ligand>
        <name>NADPH</name>
        <dbReference type="ChEBI" id="CHEBI:57783"/>
    </ligand>
</feature>
<evidence type="ECO:0000256" key="6">
    <source>
        <dbReference type="SAM" id="MobiDB-lite"/>
    </source>
</evidence>
<dbReference type="GO" id="GO:0016787">
    <property type="term" value="F:hydrolase activity"/>
    <property type="evidence" value="ECO:0007669"/>
    <property type="project" value="UniProtKB-KW"/>
</dbReference>
<dbReference type="InterPro" id="IPR029139">
    <property type="entry name" value="QueF_N"/>
</dbReference>
<dbReference type="AlphaFoldDB" id="A0A1Y0IAB9"/>
<dbReference type="InterPro" id="IPR016428">
    <property type="entry name" value="QueF_type2"/>
</dbReference>
<comment type="pathway">
    <text evidence="5">tRNA modification; tRNA-queuosine biosynthesis.</text>
</comment>
<feature type="region of interest" description="Disordered" evidence="6">
    <location>
        <begin position="261"/>
        <end position="281"/>
    </location>
</feature>
<dbReference type="PANTHER" id="PTHR34354:SF1">
    <property type="entry name" value="NADPH-DEPENDENT 7-CYANO-7-DEAZAGUANINE REDUCTASE"/>
    <property type="match status" value="1"/>
</dbReference>
<evidence type="ECO:0000256" key="1">
    <source>
        <dbReference type="ARBA" id="ARBA00022490"/>
    </source>
</evidence>
<dbReference type="HAMAP" id="MF_00817">
    <property type="entry name" value="QueF_type2"/>
    <property type="match status" value="1"/>
</dbReference>
<comment type="function">
    <text evidence="5">Catalyzes the NADPH-dependent reduction of 7-cyano-7-deazaguanine (preQ0) to 7-aminomethyl-7-deazaguanine (preQ1).</text>
</comment>
<evidence type="ECO:0000256" key="3">
    <source>
        <dbReference type="ARBA" id="ARBA00022857"/>
    </source>
</evidence>
<feature type="active site" description="Thioimide intermediate" evidence="5">
    <location>
        <position position="188"/>
    </location>
</feature>
<dbReference type="OrthoDB" id="9789995at2"/>
<dbReference type="InterPro" id="IPR043133">
    <property type="entry name" value="GTP-CH-I_C/QueF"/>
</dbReference>
<dbReference type="SUPFAM" id="SSF55620">
    <property type="entry name" value="Tetrahydrobiopterin biosynthesis enzymes-like"/>
    <property type="match status" value="1"/>
</dbReference>
<dbReference type="EC" id="1.7.1.13" evidence="5"/>
<dbReference type="RefSeq" id="WP_087462033.1">
    <property type="nucleotide sequence ID" value="NZ_CP021425.1"/>
</dbReference>
<dbReference type="EMBL" id="CP021425">
    <property type="protein sequence ID" value="ARU57109.1"/>
    <property type="molecule type" value="Genomic_DNA"/>
</dbReference>
<gene>
    <name evidence="5" type="primary">queF</name>
    <name evidence="8" type="ORF">OLMES_3066</name>
</gene>
<keyword evidence="9" id="KW-1185">Reference proteome</keyword>
<evidence type="ECO:0000313" key="8">
    <source>
        <dbReference type="EMBL" id="ARU57109.1"/>
    </source>
</evidence>
<dbReference type="InterPro" id="IPR029500">
    <property type="entry name" value="QueF"/>
</dbReference>
<keyword evidence="2 5" id="KW-0671">Queuosine biosynthesis</keyword>
<feature type="compositionally biased region" description="Polar residues" evidence="6">
    <location>
        <begin position="264"/>
        <end position="273"/>
    </location>
</feature>
<evidence type="ECO:0000259" key="7">
    <source>
        <dbReference type="Pfam" id="PF14819"/>
    </source>
</evidence>
<accession>A0A1Y0IAB9</accession>
<dbReference type="GO" id="GO:0005737">
    <property type="term" value="C:cytoplasm"/>
    <property type="evidence" value="ECO:0007669"/>
    <property type="project" value="UniProtKB-SubCell"/>
</dbReference>
<keyword evidence="4 5" id="KW-0560">Oxidoreductase</keyword>
<organism evidence="8 9">
    <name type="scientific">Oleiphilus messinensis</name>
    <dbReference type="NCBI Taxonomy" id="141451"/>
    <lineage>
        <taxon>Bacteria</taxon>
        <taxon>Pseudomonadati</taxon>
        <taxon>Pseudomonadota</taxon>
        <taxon>Gammaproteobacteria</taxon>
        <taxon>Oceanospirillales</taxon>
        <taxon>Oleiphilaceae</taxon>
        <taxon>Oleiphilus</taxon>
    </lineage>
</organism>
<feature type="active site" description="Proton donor" evidence="5">
    <location>
        <position position="195"/>
    </location>
</feature>
<evidence type="ECO:0000256" key="2">
    <source>
        <dbReference type="ARBA" id="ARBA00022785"/>
    </source>
</evidence>
<dbReference type="UniPathway" id="UPA00392"/>
<name>A0A1Y0IAB9_9GAMM</name>
<dbReference type="NCBIfam" id="TIGR03138">
    <property type="entry name" value="QueF"/>
    <property type="match status" value="1"/>
</dbReference>
<dbReference type="KEGG" id="ome:OLMES_3066"/>
<keyword evidence="1 5" id="KW-0963">Cytoplasm</keyword>
<reference evidence="8 9" key="1">
    <citation type="submission" date="2017-05" db="EMBL/GenBank/DDBJ databases">
        <title>Genomic insights into alkan degradation activity of Oleiphilus messinensis.</title>
        <authorList>
            <person name="Kozyavkin S.A."/>
            <person name="Slesarev A.I."/>
            <person name="Golyshin P.N."/>
            <person name="Korzhenkov A."/>
            <person name="Golyshina O.N."/>
            <person name="Toshchakov S.V."/>
        </authorList>
    </citation>
    <scope>NUCLEOTIDE SEQUENCE [LARGE SCALE GENOMIC DNA]</scope>
    <source>
        <strain evidence="8 9">ME102</strain>
    </source>
</reference>
<dbReference type="Pfam" id="PF14489">
    <property type="entry name" value="QueF"/>
    <property type="match status" value="1"/>
</dbReference>
<dbReference type="GO" id="GO:0033739">
    <property type="term" value="F:preQ1 synthase activity"/>
    <property type="evidence" value="ECO:0007669"/>
    <property type="project" value="UniProtKB-UniRule"/>
</dbReference>
<feature type="binding site" evidence="5">
    <location>
        <begin position="81"/>
        <end position="83"/>
    </location>
    <ligand>
        <name>substrate</name>
    </ligand>
</feature>
<keyword evidence="3 5" id="KW-0521">NADP</keyword>
<comment type="subcellular location">
    <subcellularLocation>
        <location evidence="5">Cytoplasm</location>
    </subcellularLocation>
</comment>
<feature type="domain" description="NADPH-dependent 7-cyano-7-deazaguanine reductase N-terminal" evidence="7">
    <location>
        <begin position="15"/>
        <end position="123"/>
    </location>
</feature>
<feature type="binding site" evidence="5">
    <location>
        <begin position="256"/>
        <end position="257"/>
    </location>
    <ligand>
        <name>NADPH</name>
        <dbReference type="ChEBI" id="CHEBI:57783"/>
    </ligand>
</feature>
<dbReference type="PANTHER" id="PTHR34354">
    <property type="entry name" value="NADPH-DEPENDENT 7-CYANO-7-DEAZAGUANINE REDUCTASE"/>
    <property type="match status" value="1"/>
</dbReference>
<sequence length="281" mass="32454">MSELKNAPLGKQTLYVSEYDPSLLFPIARALNREELNIGTELPFFGIDLWTGYELSWLDYQGKPQVAIAVFRFPCESRYIIESKSFKLYLNSYNQTRFASSHEVRVQLQKDLAGAVGCAVSVDVHPVSRYLTGEGRDTPSNALDQFVLLDELDVTIDDYQYNPQHLSLNEGSQSGHYRYLSHLLKSNCPVTGQPDWATVYIDLQGEAPDPEGLLKYIISFREYQDFHEHCVEKIYVDLMRHLQPQELTVWARYTRRGGMDINPYRSSSNTRQFDFSRTERQ</sequence>
<feature type="binding site" evidence="5">
    <location>
        <begin position="227"/>
        <end position="228"/>
    </location>
    <ligand>
        <name>substrate</name>
    </ligand>
</feature>
<comment type="similarity">
    <text evidence="5">Belongs to the GTP cyclohydrolase I family. QueF type 2 subfamily.</text>
</comment>
<dbReference type="InterPro" id="IPR050084">
    <property type="entry name" value="NADPH_dep_7-cyano-7-deazaG_red"/>
</dbReference>
<comment type="catalytic activity">
    <reaction evidence="5">
        <text>7-aminomethyl-7-carbaguanine + 2 NADP(+) = 7-cyano-7-carbaguanine + 2 NADPH + 3 H(+)</text>
        <dbReference type="Rhea" id="RHEA:13409"/>
        <dbReference type="ChEBI" id="CHEBI:15378"/>
        <dbReference type="ChEBI" id="CHEBI:45075"/>
        <dbReference type="ChEBI" id="CHEBI:57783"/>
        <dbReference type="ChEBI" id="CHEBI:58349"/>
        <dbReference type="ChEBI" id="CHEBI:58703"/>
        <dbReference type="EC" id="1.7.1.13"/>
    </reaction>
</comment>